<dbReference type="AlphaFoldDB" id="A0A4Z2IDD1"/>
<dbReference type="Proteomes" id="UP000314294">
    <property type="component" value="Unassembled WGS sequence"/>
</dbReference>
<comment type="caution">
    <text evidence="1">The sequence shown here is derived from an EMBL/GenBank/DDBJ whole genome shotgun (WGS) entry which is preliminary data.</text>
</comment>
<name>A0A4Z2IDD1_9TELE</name>
<evidence type="ECO:0000313" key="1">
    <source>
        <dbReference type="EMBL" id="TNN75394.1"/>
    </source>
</evidence>
<dbReference type="EMBL" id="SRLO01000104">
    <property type="protein sequence ID" value="TNN75394.1"/>
    <property type="molecule type" value="Genomic_DNA"/>
</dbReference>
<organism evidence="1 2">
    <name type="scientific">Liparis tanakae</name>
    <name type="common">Tanaka's snailfish</name>
    <dbReference type="NCBI Taxonomy" id="230148"/>
    <lineage>
        <taxon>Eukaryota</taxon>
        <taxon>Metazoa</taxon>
        <taxon>Chordata</taxon>
        <taxon>Craniata</taxon>
        <taxon>Vertebrata</taxon>
        <taxon>Euteleostomi</taxon>
        <taxon>Actinopterygii</taxon>
        <taxon>Neopterygii</taxon>
        <taxon>Teleostei</taxon>
        <taxon>Neoteleostei</taxon>
        <taxon>Acanthomorphata</taxon>
        <taxon>Eupercaria</taxon>
        <taxon>Perciformes</taxon>
        <taxon>Cottioidei</taxon>
        <taxon>Cottales</taxon>
        <taxon>Liparidae</taxon>
        <taxon>Liparis</taxon>
    </lineage>
</organism>
<evidence type="ECO:0000313" key="2">
    <source>
        <dbReference type="Proteomes" id="UP000314294"/>
    </source>
</evidence>
<protein>
    <submittedName>
        <fullName evidence="1">Uncharacterized protein</fullName>
    </submittedName>
</protein>
<keyword evidence="2" id="KW-1185">Reference proteome</keyword>
<proteinExistence type="predicted"/>
<accession>A0A4Z2IDD1</accession>
<sequence>MRAKGGMARVVLRASCQSSSGDFVFRRDQGLQFHESMVHTARILIFSTYKPPTTRPLPMGACNRSGRSTSALMQVITCRSKGPGRQVTLGRAWTLVLLQQHSVVRLLFMDHFHIARCGPEMTKQLVTGMAGDPNYGTSKQRGEKDEGDVIQGKGLLATSLFCKARSLWGRLVRQSPEGGGLSVESSRVSEVMDDNSASASASSSCSVAVATHMEASAAR</sequence>
<reference evidence="1 2" key="1">
    <citation type="submission" date="2019-03" db="EMBL/GenBank/DDBJ databases">
        <title>First draft genome of Liparis tanakae, snailfish: a comprehensive survey of snailfish specific genes.</title>
        <authorList>
            <person name="Kim W."/>
            <person name="Song I."/>
            <person name="Jeong J.-H."/>
            <person name="Kim D."/>
            <person name="Kim S."/>
            <person name="Ryu S."/>
            <person name="Song J.Y."/>
            <person name="Lee S.K."/>
        </authorList>
    </citation>
    <scope>NUCLEOTIDE SEQUENCE [LARGE SCALE GENOMIC DNA]</scope>
    <source>
        <tissue evidence="1">Muscle</tissue>
    </source>
</reference>
<gene>
    <name evidence="1" type="ORF">EYF80_014441</name>
</gene>